<keyword evidence="1" id="KW-0677">Repeat</keyword>
<sequence>MSLRTIEARLGTSCSRCNSLVDSKTHFHPLNIKSLIDLITNCRSSKDNKLAAKLYMYICESGLEAHARLGNFVVPMLVDCGNLVLGQQAFHRLYNHNECSCTSLMQGYLDFGEGQHAFHLFQKMQESLIPCSKFTLQVLLKVCTKLKVFTGIHDTHIYFIEESYDNDSFVGNALVHAYANSGFLRDAKYVFDRLFIQDVISWTSLLAGYSDHGLTMECLHCWEQMQLQGVTPNAFTAASTLAACGNIEDFRGAYEIHSFVVKVGFESESFVGNILVDLYGKFGHLVEAHKIFCMLPVKDEVASTSLVTGYVRNGHAKEARIYLKQMKEAGMHINLVFWNALMAEYADLGLSDQVFEIMKIIEEEGLHPDIVTLTIYVKVCGKVRSLDDGRSAHIEATKLGYDSDDLLGTSLIDMYSKCGFLSEACKIFKNTNAQGIVAWTALVSGYAEHESFAAAERCMEEMRGRGFPVTTMTWNALIATYYEMRSFEEAVDCFKKMRLEKVAPNTTTYINLLKCWTLMGSICDGQHIHMQISKEGLEDDPFLCACIIDFYAKCGTLEEVKSLFSTMACLDVVLWSTLIAAFADYDLFFECLNNLEKMQTTGVSPNTAVFTHCLRANYSVGDLSLGQILYLQILEWGFERDESICSLLICMFLKHSQMEDAVYVFDSLKFKDLCAWNILISGYAEHGYRTKVMECLGNMQQCAVFPSALTYACSLKGADLMIGFATCQQIHADTVIDGFVKDLSVGNALIDWYSRFGFLEEAKDILFEMNLRNEDSWTTIISGYSQWMHGDEALRCFQLMRKEGLCPKYETFVWSLKACTTIRDLDQGYDLHSEILKRGLERFSFLGNSVLETYIGFGYFLDAQRVFDSLPFQNVVSWNTLITGHVENGLYEEALIFINQMQAECLYMDDVTLVGGLKSCANLGALGHGQDLHIEVAKRGLENITAVMSSLVDMYAKGGLLHEALQVFRKSLAFRDVQLWTAIISAYTYQGDFEGVLSLITKIKDVEMLFDEIGFLAMLTACSHAGLITEGQSYCNYFKQHGVSFNLEHFNCLIDLFSRAGQLLKASALIESMPGQPNLTSWITLLGACRKWHAKELGELTFCYAGELVGSQTAPYILLASCLAYSF</sequence>
<dbReference type="PROSITE" id="PS51375">
    <property type="entry name" value="PPR"/>
    <property type="match status" value="9"/>
</dbReference>
<dbReference type="GO" id="GO:0048731">
    <property type="term" value="P:system development"/>
    <property type="evidence" value="ECO:0007669"/>
    <property type="project" value="UniProtKB-ARBA"/>
</dbReference>
<protein>
    <recommendedName>
        <fullName evidence="5">Pentatricopeptide repeat-containing protein</fullName>
    </recommendedName>
</protein>
<proteinExistence type="predicted"/>
<evidence type="ECO:0000313" key="3">
    <source>
        <dbReference type="EMBL" id="KAH7446322.1"/>
    </source>
</evidence>
<feature type="repeat" description="PPR" evidence="2">
    <location>
        <begin position="571"/>
        <end position="605"/>
    </location>
</feature>
<feature type="repeat" description="PPR" evidence="2">
    <location>
        <begin position="435"/>
        <end position="469"/>
    </location>
</feature>
<keyword evidence="4" id="KW-1185">Reference proteome</keyword>
<evidence type="ECO:0008006" key="5">
    <source>
        <dbReference type="Google" id="ProtNLM"/>
    </source>
</evidence>
<feature type="repeat" description="PPR" evidence="2">
    <location>
        <begin position="672"/>
        <end position="706"/>
    </location>
</feature>
<dbReference type="InterPro" id="IPR002885">
    <property type="entry name" value="PPR_rpt"/>
</dbReference>
<dbReference type="Gene3D" id="1.25.40.10">
    <property type="entry name" value="Tetratricopeptide repeat domain"/>
    <property type="match status" value="9"/>
</dbReference>
<name>A0A8T2VG69_CERRI</name>
<feature type="repeat" description="PPR" evidence="2">
    <location>
        <begin position="299"/>
        <end position="333"/>
    </location>
</feature>
<accession>A0A8T2VG69</accession>
<evidence type="ECO:0000313" key="4">
    <source>
        <dbReference type="Proteomes" id="UP000825935"/>
    </source>
</evidence>
<dbReference type="OrthoDB" id="185373at2759"/>
<reference evidence="3" key="1">
    <citation type="submission" date="2021-08" db="EMBL/GenBank/DDBJ databases">
        <title>WGS assembly of Ceratopteris richardii.</title>
        <authorList>
            <person name="Marchant D.B."/>
            <person name="Chen G."/>
            <person name="Jenkins J."/>
            <person name="Shu S."/>
            <person name="Leebens-Mack J."/>
            <person name="Grimwood J."/>
            <person name="Schmutz J."/>
            <person name="Soltis P."/>
            <person name="Soltis D."/>
            <person name="Chen Z.-H."/>
        </authorList>
    </citation>
    <scope>NUCLEOTIDE SEQUENCE</scope>
    <source>
        <strain evidence="3">Whitten #5841</strain>
        <tissue evidence="3">Leaf</tissue>
    </source>
</reference>
<dbReference type="NCBIfam" id="TIGR00756">
    <property type="entry name" value="PPR"/>
    <property type="match status" value="5"/>
</dbReference>
<dbReference type="Pfam" id="PF13812">
    <property type="entry name" value="PPR_3"/>
    <property type="match status" value="1"/>
</dbReference>
<dbReference type="InterPro" id="IPR046960">
    <property type="entry name" value="PPR_At4g14850-like_plant"/>
</dbReference>
<dbReference type="PANTHER" id="PTHR47926">
    <property type="entry name" value="PENTATRICOPEPTIDE REPEAT-CONTAINING PROTEIN"/>
    <property type="match status" value="1"/>
</dbReference>
<feature type="repeat" description="PPR" evidence="2">
    <location>
        <begin position="874"/>
        <end position="908"/>
    </location>
</feature>
<dbReference type="SUPFAM" id="SSF48452">
    <property type="entry name" value="TPR-like"/>
    <property type="match status" value="1"/>
</dbReference>
<evidence type="ECO:0000256" key="2">
    <source>
        <dbReference type="PROSITE-ProRule" id="PRU00708"/>
    </source>
</evidence>
<dbReference type="GO" id="GO:0009451">
    <property type="term" value="P:RNA modification"/>
    <property type="evidence" value="ECO:0007669"/>
    <property type="project" value="InterPro"/>
</dbReference>
<feature type="repeat" description="PPR" evidence="2">
    <location>
        <begin position="334"/>
        <end position="368"/>
    </location>
</feature>
<comment type="caution">
    <text evidence="3">The sequence shown here is derived from an EMBL/GenBank/DDBJ whole genome shotgun (WGS) entry which is preliminary data.</text>
</comment>
<dbReference type="Proteomes" id="UP000825935">
    <property type="component" value="Chromosome 1"/>
</dbReference>
<evidence type="ECO:0000256" key="1">
    <source>
        <dbReference type="ARBA" id="ARBA00022737"/>
    </source>
</evidence>
<dbReference type="EMBL" id="CM035406">
    <property type="protein sequence ID" value="KAH7446322.1"/>
    <property type="molecule type" value="Genomic_DNA"/>
</dbReference>
<dbReference type="PANTHER" id="PTHR47926:SF425">
    <property type="entry name" value="REPEAT (TPR)-LIKE SUPERFAMILY PROTEIN, PUTATIVE-RELATED"/>
    <property type="match status" value="1"/>
</dbReference>
<dbReference type="Pfam" id="PF13041">
    <property type="entry name" value="PPR_2"/>
    <property type="match status" value="1"/>
</dbReference>
<dbReference type="AlphaFoldDB" id="A0A8T2VG69"/>
<feature type="repeat" description="PPR" evidence="2">
    <location>
        <begin position="470"/>
        <end position="504"/>
    </location>
</feature>
<organism evidence="3 4">
    <name type="scientific">Ceratopteris richardii</name>
    <name type="common">Triangle waterfern</name>
    <dbReference type="NCBI Taxonomy" id="49495"/>
    <lineage>
        <taxon>Eukaryota</taxon>
        <taxon>Viridiplantae</taxon>
        <taxon>Streptophyta</taxon>
        <taxon>Embryophyta</taxon>
        <taxon>Tracheophyta</taxon>
        <taxon>Polypodiopsida</taxon>
        <taxon>Polypodiidae</taxon>
        <taxon>Polypodiales</taxon>
        <taxon>Pteridineae</taxon>
        <taxon>Pteridaceae</taxon>
        <taxon>Parkerioideae</taxon>
        <taxon>Ceratopteris</taxon>
    </lineage>
</organism>
<dbReference type="GO" id="GO:0003723">
    <property type="term" value="F:RNA binding"/>
    <property type="evidence" value="ECO:0007669"/>
    <property type="project" value="InterPro"/>
</dbReference>
<dbReference type="InterPro" id="IPR011990">
    <property type="entry name" value="TPR-like_helical_dom_sf"/>
</dbReference>
<dbReference type="FunFam" id="1.25.40.10:FF:000158">
    <property type="entry name" value="pentatricopeptide repeat-containing protein At2g33680"/>
    <property type="match status" value="1"/>
</dbReference>
<feature type="repeat" description="PPR" evidence="2">
    <location>
        <begin position="773"/>
        <end position="807"/>
    </location>
</feature>
<feature type="repeat" description="PPR" evidence="2">
    <location>
        <begin position="198"/>
        <end position="232"/>
    </location>
</feature>
<gene>
    <name evidence="3" type="ORF">KP509_01G051500</name>
</gene>
<dbReference type="Pfam" id="PF01535">
    <property type="entry name" value="PPR"/>
    <property type="match status" value="13"/>
</dbReference>